<organism evidence="5 6">
    <name type="scientific">Gossypium arboreum</name>
    <name type="common">Tree cotton</name>
    <name type="synonym">Gossypium nanking</name>
    <dbReference type="NCBI Taxonomy" id="29729"/>
    <lineage>
        <taxon>Eukaryota</taxon>
        <taxon>Viridiplantae</taxon>
        <taxon>Streptophyta</taxon>
        <taxon>Embryophyta</taxon>
        <taxon>Tracheophyta</taxon>
        <taxon>Spermatophyta</taxon>
        <taxon>Magnoliopsida</taxon>
        <taxon>eudicotyledons</taxon>
        <taxon>Gunneridae</taxon>
        <taxon>Pentapetalae</taxon>
        <taxon>rosids</taxon>
        <taxon>malvids</taxon>
        <taxon>Malvales</taxon>
        <taxon>Malvaceae</taxon>
        <taxon>Malvoideae</taxon>
        <taxon>Gossypium</taxon>
    </lineage>
</organism>
<name>A0A0B0NC56_GOSAR</name>
<protein>
    <submittedName>
        <fullName evidence="5">Transmembrane 97</fullName>
    </submittedName>
</protein>
<dbReference type="EMBL" id="KN397140">
    <property type="protein sequence ID" value="KHG12143.1"/>
    <property type="molecule type" value="Genomic_DNA"/>
</dbReference>
<dbReference type="OMA" id="FWHICIN"/>
<dbReference type="KEGG" id="gab:108458409"/>
<evidence type="ECO:0000313" key="6">
    <source>
        <dbReference type="Proteomes" id="UP000032142"/>
    </source>
</evidence>
<proteinExistence type="predicted"/>
<reference evidence="6" key="1">
    <citation type="submission" date="2014-09" db="EMBL/GenBank/DDBJ databases">
        <authorList>
            <person name="Mudge J."/>
            <person name="Ramaraj T."/>
            <person name="Lindquist I.E."/>
            <person name="Bharti A.K."/>
            <person name="Sundararajan A."/>
            <person name="Cameron C.T."/>
            <person name="Woodward J.E."/>
            <person name="May G.D."/>
            <person name="Brubaker C."/>
            <person name="Broadhvest J."/>
            <person name="Wilkins T.A."/>
        </authorList>
    </citation>
    <scope>NUCLEOTIDE SEQUENCE</scope>
    <source>
        <strain evidence="6">cv. AKA8401</strain>
    </source>
</reference>
<keyword evidence="4" id="KW-0472">Membrane</keyword>
<dbReference type="PANTHER" id="PTHR31204">
    <property type="entry name" value="SIGMA INTRACELLULAR RECEPTOR 2"/>
    <property type="match status" value="1"/>
</dbReference>
<dbReference type="OrthoDB" id="433124at2759"/>
<dbReference type="PROSITE" id="PS51751">
    <property type="entry name" value="EXPERA"/>
    <property type="match status" value="1"/>
</dbReference>
<dbReference type="AlphaFoldDB" id="A0A0B0NC56"/>
<dbReference type="GO" id="GO:0016020">
    <property type="term" value="C:membrane"/>
    <property type="evidence" value="ECO:0007669"/>
    <property type="project" value="UniProtKB-SubCell"/>
</dbReference>
<evidence type="ECO:0000256" key="1">
    <source>
        <dbReference type="ARBA" id="ARBA00004141"/>
    </source>
</evidence>
<dbReference type="InterPro" id="IPR033118">
    <property type="entry name" value="EXPERA"/>
</dbReference>
<keyword evidence="6" id="KW-1185">Reference proteome</keyword>
<evidence type="ECO:0000256" key="4">
    <source>
        <dbReference type="ARBA" id="ARBA00023136"/>
    </source>
</evidence>
<comment type="subcellular location">
    <subcellularLocation>
        <location evidence="1">Membrane</location>
        <topology evidence="1">Multi-pass membrane protein</topology>
    </subcellularLocation>
</comment>
<evidence type="ECO:0000256" key="2">
    <source>
        <dbReference type="ARBA" id="ARBA00022692"/>
    </source>
</evidence>
<dbReference type="Proteomes" id="UP000032142">
    <property type="component" value="Unassembled WGS sequence"/>
</dbReference>
<evidence type="ECO:0000313" key="5">
    <source>
        <dbReference type="EMBL" id="KHG12143.1"/>
    </source>
</evidence>
<dbReference type="Pfam" id="PF05241">
    <property type="entry name" value="EBP"/>
    <property type="match status" value="1"/>
</dbReference>
<gene>
    <name evidence="5" type="ORF">F383_18592</name>
</gene>
<sequence length="166" mass="18062">MENMGVLGKVVDYLLLLSFFSITLTAQLDIPESILPHAYNPFYQVYTTLTQDYLVLEQPGFFKALMTLELVYQLPLALLNIYGLLYSKPWFNTTCLLFGASIVASTTAMVGDILNSQKASANLMAMYYPPFLPLGVLAIVRGVVGLSSKAAPSIGNGPSSAVKKRA</sequence>
<dbReference type="PANTHER" id="PTHR31204:SF1">
    <property type="entry name" value="SIGMA INTRACELLULAR RECEPTOR 2"/>
    <property type="match status" value="1"/>
</dbReference>
<accession>A0A0B0NC56</accession>
<dbReference type="InterPro" id="IPR051987">
    <property type="entry name" value="Sigma-2_receptor-like"/>
</dbReference>
<evidence type="ECO:0000256" key="3">
    <source>
        <dbReference type="ARBA" id="ARBA00022989"/>
    </source>
</evidence>
<dbReference type="GO" id="GO:0005783">
    <property type="term" value="C:endoplasmic reticulum"/>
    <property type="evidence" value="ECO:0007669"/>
    <property type="project" value="TreeGrafter"/>
</dbReference>
<keyword evidence="2 5" id="KW-0812">Transmembrane</keyword>
<keyword evidence="3" id="KW-1133">Transmembrane helix</keyword>